<dbReference type="InterPro" id="IPR056920">
    <property type="entry name" value="PRTase-CE"/>
</dbReference>
<evidence type="ECO:0000313" key="3">
    <source>
        <dbReference type="Proteomes" id="UP001240236"/>
    </source>
</evidence>
<dbReference type="SUPFAM" id="SSF109604">
    <property type="entry name" value="HD-domain/PDEase-like"/>
    <property type="match status" value="1"/>
</dbReference>
<reference evidence="2 3" key="1">
    <citation type="submission" date="2023-07" db="EMBL/GenBank/DDBJ databases">
        <title>Sequencing the genomes of 1000 actinobacteria strains.</title>
        <authorList>
            <person name="Klenk H.-P."/>
        </authorList>
    </citation>
    <scope>NUCLEOTIDE SEQUENCE [LARGE SCALE GENOMIC DNA]</scope>
    <source>
        <strain evidence="2 3">DSM 44709</strain>
    </source>
</reference>
<dbReference type="SMART" id="SM00471">
    <property type="entry name" value="HDc"/>
    <property type="match status" value="1"/>
</dbReference>
<proteinExistence type="predicted"/>
<gene>
    <name evidence="2" type="ORF">J2S42_001262</name>
</gene>
<dbReference type="RefSeq" id="WP_307236120.1">
    <property type="nucleotide sequence ID" value="NZ_JAUSUZ010000001.1"/>
</dbReference>
<name>A0AAE4AY13_9ACTN</name>
<dbReference type="InterPro" id="IPR050135">
    <property type="entry name" value="dGTPase-like"/>
</dbReference>
<keyword evidence="3" id="KW-1185">Reference proteome</keyword>
<dbReference type="AlphaFoldDB" id="A0AAE4AY13"/>
<dbReference type="InterPro" id="IPR003607">
    <property type="entry name" value="HD/PDEase_dom"/>
</dbReference>
<dbReference type="Pfam" id="PF24390">
    <property type="entry name" value="PRTase-CE"/>
    <property type="match status" value="1"/>
</dbReference>
<accession>A0AAE4AY13</accession>
<dbReference type="PANTHER" id="PTHR11373:SF4">
    <property type="entry name" value="DEOXYNUCLEOSIDE TRIPHOSPHATE TRIPHOSPHOHYDROLASE SAMHD1"/>
    <property type="match status" value="1"/>
</dbReference>
<organism evidence="2 3">
    <name type="scientific">Catenuloplanes indicus</name>
    <dbReference type="NCBI Taxonomy" id="137267"/>
    <lineage>
        <taxon>Bacteria</taxon>
        <taxon>Bacillati</taxon>
        <taxon>Actinomycetota</taxon>
        <taxon>Actinomycetes</taxon>
        <taxon>Micromonosporales</taxon>
        <taxon>Micromonosporaceae</taxon>
        <taxon>Catenuloplanes</taxon>
    </lineage>
</organism>
<dbReference type="Proteomes" id="UP001240236">
    <property type="component" value="Unassembled WGS sequence"/>
</dbReference>
<dbReference type="GO" id="GO:0008832">
    <property type="term" value="F:dGTPase activity"/>
    <property type="evidence" value="ECO:0007669"/>
    <property type="project" value="TreeGrafter"/>
</dbReference>
<dbReference type="GO" id="GO:0006203">
    <property type="term" value="P:dGTP catabolic process"/>
    <property type="evidence" value="ECO:0007669"/>
    <property type="project" value="TreeGrafter"/>
</dbReference>
<dbReference type="EMBL" id="JAUSUZ010000001">
    <property type="protein sequence ID" value="MDQ0364593.1"/>
    <property type="molecule type" value="Genomic_DNA"/>
</dbReference>
<evidence type="ECO:0000259" key="1">
    <source>
        <dbReference type="SMART" id="SM00471"/>
    </source>
</evidence>
<dbReference type="Gene3D" id="1.10.3210.10">
    <property type="entry name" value="Hypothetical protein af1432"/>
    <property type="match status" value="1"/>
</dbReference>
<evidence type="ECO:0000313" key="2">
    <source>
        <dbReference type="EMBL" id="MDQ0364593.1"/>
    </source>
</evidence>
<protein>
    <submittedName>
        <fullName evidence="2">HD superfamily phosphohydrolase</fullName>
    </submittedName>
</protein>
<sequence length="913" mass="103756">MTGDQLDRYRAELEDWANRELEPYINRLRRQAWPYASPKEFNDPVWGTLQLRPDEVVILDSPLMQRLRRIRLIGVAHLTYPSATHTRLEHSLGTLHQVQELITSVNEHHPDLDDPEAEDPAPILSRRRQRIVRLAALCHDIGQSAMSHVTNECIEDVSPASDVRLEFQRTHKRPDLQPLAEIASYYILGSPAFAQLLEQVTRLCRLETMDDLQDKLQRAVIGESIDTEVLLLHELVTGPFDADRLDYLTRNAVMCGVPIVADVPRLIQKVRAVRVDKQGLPRNLQGIAGGHRNHFYITGIAHSGSRSLEEVALAETLMFDKVLRQHKVRAAEVMVHIIVGKLRILLDETSAMLPMTIYDDQIIGLTEASLSMLTGTPYNHLTGTRKRAARVAVYVAQRLRERRLFLRGAAFSGAMPGDVYHRDAEQREGLDRFIDDCRERRTRRNVERRIARLVTMAARLTDQDDVAEVEGGDLADFIQISPPRTSRRASSATGHAYLIDGTASVIRADDETPDGPTLAEAYITAKEMGYVFTLKRLAPLVYAAVERLLLTDYKVVLPDSMLSHAKVDQVKVLELKRKLERAGWYDGLPLHIRPMPAVLQQADALSRADQIVLRLRNYSGPLDDQSNERGVPRYGPAISREHVLHFVRQFHSPERSEDLVDAALTVLNSVLVLDRGHVRSAQRAFHSPSHAEFDQVSYCALGELKDSSSHLAYYLHDDHHPGRRLRSLPEALTRDEPIVFVDDLVGRGSQAISIVERWLGITPTEQLHEEREPGLNERQRALFREHRLGFVFVAGLDEGVRKLRDRLAELKLNATIFVHIPESSLPRLDRVLNDEGVRTRFERFCAQKAQQVLYDEEAGHGEAWINDRMLGYGNNRLLLASTYNTPSATLTCLWAENRERSPWRALLPRRKKR</sequence>
<comment type="caution">
    <text evidence="2">The sequence shown here is derived from an EMBL/GenBank/DDBJ whole genome shotgun (WGS) entry which is preliminary data.</text>
</comment>
<dbReference type="PANTHER" id="PTHR11373">
    <property type="entry name" value="DEOXYNUCLEOSIDE TRIPHOSPHATE TRIPHOSPHOHYDROLASE"/>
    <property type="match status" value="1"/>
</dbReference>
<feature type="domain" description="HD/PDEase" evidence="1">
    <location>
        <begin position="83"/>
        <end position="257"/>
    </location>
</feature>
<dbReference type="CDD" id="cd00077">
    <property type="entry name" value="HDc"/>
    <property type="match status" value="1"/>
</dbReference>